<evidence type="ECO:0000313" key="7">
    <source>
        <dbReference type="EMBL" id="MBB4447163.1"/>
    </source>
</evidence>
<reference evidence="8 9" key="1">
    <citation type="submission" date="2020-08" db="EMBL/GenBank/DDBJ databases">
        <title>Genomic Encyclopedia of Type Strains, Phase IV (KMG-V): Genome sequencing to study the core and pangenomes of soil and plant-associated prokaryotes.</title>
        <authorList>
            <person name="Whitman W."/>
        </authorList>
    </citation>
    <scope>NUCLEOTIDE SEQUENCE [LARGE SCALE GENOMIC DNA]</scope>
    <source>
        <strain evidence="6 9">SEMIA 444</strain>
        <strain evidence="5 8">SEMIA 448</strain>
        <strain evidence="7 10">SEMIA 452</strain>
    </source>
</reference>
<accession>A0A7W6WQB8</accession>
<dbReference type="PANTHER" id="PTHR44688:SF16">
    <property type="entry name" value="DNA-BINDING TRANSCRIPTIONAL ACTIVATOR DEVR_DOSR"/>
    <property type="match status" value="1"/>
</dbReference>
<protein>
    <submittedName>
        <fullName evidence="5">DNA-binding NarL/FixJ family response regulator</fullName>
    </submittedName>
</protein>
<keyword evidence="2 5" id="KW-0238">DNA-binding</keyword>
<keyword evidence="9" id="KW-1185">Reference proteome</keyword>
<keyword evidence="3" id="KW-0804">Transcription</keyword>
<dbReference type="AlphaFoldDB" id="A0A7W6WQB8"/>
<evidence type="ECO:0000313" key="9">
    <source>
        <dbReference type="Proteomes" id="UP000524535"/>
    </source>
</evidence>
<dbReference type="PRINTS" id="PR00038">
    <property type="entry name" value="HTHLUXR"/>
</dbReference>
<dbReference type="GO" id="GO:0006355">
    <property type="term" value="P:regulation of DNA-templated transcription"/>
    <property type="evidence" value="ECO:0007669"/>
    <property type="project" value="InterPro"/>
</dbReference>
<dbReference type="PANTHER" id="PTHR44688">
    <property type="entry name" value="DNA-BINDING TRANSCRIPTIONAL ACTIVATOR DEVR_DOSR"/>
    <property type="match status" value="1"/>
</dbReference>
<evidence type="ECO:0000313" key="10">
    <source>
        <dbReference type="Proteomes" id="UP000576087"/>
    </source>
</evidence>
<comment type="caution">
    <text evidence="5">The sequence shown here is derived from an EMBL/GenBank/DDBJ whole genome shotgun (WGS) entry which is preliminary data.</text>
</comment>
<dbReference type="RefSeq" id="WP_183824230.1">
    <property type="nucleotide sequence ID" value="NZ_JACIGW010000003.1"/>
</dbReference>
<dbReference type="EMBL" id="JACIGY010000003">
    <property type="protein sequence ID" value="MBB4412531.1"/>
    <property type="molecule type" value="Genomic_DNA"/>
</dbReference>
<evidence type="ECO:0000256" key="1">
    <source>
        <dbReference type="ARBA" id="ARBA00023015"/>
    </source>
</evidence>
<evidence type="ECO:0000259" key="4">
    <source>
        <dbReference type="PROSITE" id="PS50043"/>
    </source>
</evidence>
<evidence type="ECO:0000313" key="5">
    <source>
        <dbReference type="EMBL" id="MBB4349248.1"/>
    </source>
</evidence>
<dbReference type="SMART" id="SM00421">
    <property type="entry name" value="HTH_LUXR"/>
    <property type="match status" value="1"/>
</dbReference>
<dbReference type="InterPro" id="IPR000792">
    <property type="entry name" value="Tscrpt_reg_LuxR_C"/>
</dbReference>
<gene>
    <name evidence="6" type="ORF">GGE31_003044</name>
    <name evidence="5" type="ORF">GGE33_003010</name>
    <name evidence="7" type="ORF">GGE35_002985</name>
</gene>
<dbReference type="Proteomes" id="UP000520770">
    <property type="component" value="Unassembled WGS sequence"/>
</dbReference>
<dbReference type="PROSITE" id="PS50043">
    <property type="entry name" value="HTH_LUXR_2"/>
    <property type="match status" value="1"/>
</dbReference>
<dbReference type="EMBL" id="JACIGW010000003">
    <property type="protein sequence ID" value="MBB4349248.1"/>
    <property type="molecule type" value="Genomic_DNA"/>
</dbReference>
<dbReference type="GO" id="GO:0003677">
    <property type="term" value="F:DNA binding"/>
    <property type="evidence" value="ECO:0007669"/>
    <property type="project" value="UniProtKB-KW"/>
</dbReference>
<name>A0A7W6WQB8_9HYPH</name>
<dbReference type="EMBL" id="JACIHM010000003">
    <property type="protein sequence ID" value="MBB4447163.1"/>
    <property type="molecule type" value="Genomic_DNA"/>
</dbReference>
<organism evidence="5 8">
    <name type="scientific">Aliirhizobium cellulosilyticum</name>
    <dbReference type="NCBI Taxonomy" id="393664"/>
    <lineage>
        <taxon>Bacteria</taxon>
        <taxon>Pseudomonadati</taxon>
        <taxon>Pseudomonadota</taxon>
        <taxon>Alphaproteobacteria</taxon>
        <taxon>Hyphomicrobiales</taxon>
        <taxon>Rhizobiaceae</taxon>
        <taxon>Aliirhizobium</taxon>
    </lineage>
</organism>
<dbReference type="PROSITE" id="PS00622">
    <property type="entry name" value="HTH_LUXR_1"/>
    <property type="match status" value="1"/>
</dbReference>
<evidence type="ECO:0000313" key="6">
    <source>
        <dbReference type="EMBL" id="MBB4412531.1"/>
    </source>
</evidence>
<evidence type="ECO:0000313" key="8">
    <source>
        <dbReference type="Proteomes" id="UP000520770"/>
    </source>
</evidence>
<dbReference type="CDD" id="cd06170">
    <property type="entry name" value="LuxR_C_like"/>
    <property type="match status" value="1"/>
</dbReference>
<keyword evidence="1" id="KW-0805">Transcription regulation</keyword>
<dbReference type="Gene3D" id="3.40.50.2300">
    <property type="match status" value="1"/>
</dbReference>
<dbReference type="Proteomes" id="UP000576087">
    <property type="component" value="Unassembled WGS sequence"/>
</dbReference>
<dbReference type="Pfam" id="PF00196">
    <property type="entry name" value="GerE"/>
    <property type="match status" value="1"/>
</dbReference>
<evidence type="ECO:0000256" key="2">
    <source>
        <dbReference type="ARBA" id="ARBA00023125"/>
    </source>
</evidence>
<evidence type="ECO:0000256" key="3">
    <source>
        <dbReference type="ARBA" id="ARBA00023163"/>
    </source>
</evidence>
<dbReference type="SUPFAM" id="SSF46894">
    <property type="entry name" value="C-terminal effector domain of the bipartite response regulators"/>
    <property type="match status" value="1"/>
</dbReference>
<dbReference type="InterPro" id="IPR016032">
    <property type="entry name" value="Sig_transdc_resp-reg_C-effctor"/>
</dbReference>
<feature type="domain" description="HTH luxR-type" evidence="4">
    <location>
        <begin position="141"/>
        <end position="208"/>
    </location>
</feature>
<sequence>MRVSVFLVSDSTIVACAMAQAIRTEFAHVSHSPSFSSVADLVIDWDDTVVIIDAVNPKELVAQLNRDNDAVDTSHIIVLMRANQSVDEYRSIIGKVGALLPDGASLQEIALAARIVRHGITLLPTVAVAGLGHSGVADDMNARALEGCSFTDREHAVLGLISKGASNKVIGRKLDITESTVRVHVRAILKKLGMQNRTQAALYAVGHKGIQVGSDLFRPATTVMSAICGFVAVNLRTFMPEFTQTLLLQASIIA</sequence>
<dbReference type="Proteomes" id="UP000524535">
    <property type="component" value="Unassembled WGS sequence"/>
</dbReference>
<proteinExistence type="predicted"/>